<keyword evidence="2" id="KW-1133">Transmembrane helix</keyword>
<organism evidence="4 5">
    <name type="scientific">Entotheonella factor</name>
    <dbReference type="NCBI Taxonomy" id="1429438"/>
    <lineage>
        <taxon>Bacteria</taxon>
        <taxon>Pseudomonadati</taxon>
        <taxon>Nitrospinota/Tectimicrobiota group</taxon>
        <taxon>Candidatus Tectimicrobiota</taxon>
        <taxon>Candidatus Entotheonellia</taxon>
        <taxon>Candidatus Entotheonellales</taxon>
        <taxon>Candidatus Entotheonellaceae</taxon>
        <taxon>Candidatus Entotheonella</taxon>
    </lineage>
</organism>
<reference evidence="4 5" key="1">
    <citation type="journal article" date="2014" name="Nature">
        <title>An environmental bacterial taxon with a large and distinct metabolic repertoire.</title>
        <authorList>
            <person name="Wilson M.C."/>
            <person name="Mori T."/>
            <person name="Ruckert C."/>
            <person name="Uria A.R."/>
            <person name="Helf M.J."/>
            <person name="Takada K."/>
            <person name="Gernert C."/>
            <person name="Steffens U.A."/>
            <person name="Heycke N."/>
            <person name="Schmitt S."/>
            <person name="Rinke C."/>
            <person name="Helfrich E.J."/>
            <person name="Brachmann A.O."/>
            <person name="Gurgui C."/>
            <person name="Wakimoto T."/>
            <person name="Kracht M."/>
            <person name="Crusemann M."/>
            <person name="Hentschel U."/>
            <person name="Abe I."/>
            <person name="Matsunaga S."/>
            <person name="Kalinowski J."/>
            <person name="Takeyama H."/>
            <person name="Piel J."/>
        </authorList>
    </citation>
    <scope>NUCLEOTIDE SEQUENCE [LARGE SCALE GENOMIC DNA]</scope>
    <source>
        <strain evidence="5">TSY1</strain>
    </source>
</reference>
<dbReference type="Gene3D" id="3.30.9.10">
    <property type="entry name" value="D-Amino Acid Oxidase, subunit A, domain 2"/>
    <property type="match status" value="1"/>
</dbReference>
<evidence type="ECO:0000313" key="5">
    <source>
        <dbReference type="Proteomes" id="UP000019141"/>
    </source>
</evidence>
<dbReference type="EMBL" id="AZHW01000851">
    <property type="protein sequence ID" value="ETW95954.1"/>
    <property type="molecule type" value="Genomic_DNA"/>
</dbReference>
<dbReference type="Pfam" id="PF01266">
    <property type="entry name" value="DAO"/>
    <property type="match status" value="1"/>
</dbReference>
<keyword evidence="5" id="KW-1185">Reference proteome</keyword>
<accession>W4LDD9</accession>
<dbReference type="PANTHER" id="PTHR13847:SF289">
    <property type="entry name" value="GLYCINE OXIDASE"/>
    <property type="match status" value="1"/>
</dbReference>
<protein>
    <recommendedName>
        <fullName evidence="3">FAD dependent oxidoreductase domain-containing protein</fullName>
    </recommendedName>
</protein>
<evidence type="ECO:0000256" key="1">
    <source>
        <dbReference type="ARBA" id="ARBA00023002"/>
    </source>
</evidence>
<dbReference type="PATRIC" id="fig|1429438.4.peg.5427"/>
<feature type="transmembrane region" description="Helical" evidence="2">
    <location>
        <begin position="27"/>
        <end position="44"/>
    </location>
</feature>
<evidence type="ECO:0000259" key="3">
    <source>
        <dbReference type="Pfam" id="PF01266"/>
    </source>
</evidence>
<evidence type="ECO:0000313" key="4">
    <source>
        <dbReference type="EMBL" id="ETW95954.1"/>
    </source>
</evidence>
<dbReference type="HOGENOM" id="CLU_007884_4_5_7"/>
<dbReference type="Proteomes" id="UP000019141">
    <property type="component" value="Unassembled WGS sequence"/>
</dbReference>
<comment type="caution">
    <text evidence="4">The sequence shown here is derived from an EMBL/GenBank/DDBJ whole genome shotgun (WGS) entry which is preliminary data.</text>
</comment>
<name>W4LDD9_ENTF1</name>
<dbReference type="GO" id="GO:0016491">
    <property type="term" value="F:oxidoreductase activity"/>
    <property type="evidence" value="ECO:0007669"/>
    <property type="project" value="UniProtKB-KW"/>
</dbReference>
<proteinExistence type="predicted"/>
<dbReference type="GO" id="GO:0005737">
    <property type="term" value="C:cytoplasm"/>
    <property type="evidence" value="ECO:0007669"/>
    <property type="project" value="TreeGrafter"/>
</dbReference>
<dbReference type="AlphaFoldDB" id="W4LDD9"/>
<sequence>MAEFDILHISDTMGLNKASIMTQTSDVVVVGGGIIGLAVAYYLAREQVQVTLVERGEVGREASWAAAGYLSYQGGSSEPGPRLDLLRQSRLMYDGWIEELQEFTAADTGFWYCGLLELCLNDAEASEMQARLAWQQAAGFNIDWLSAEAVRQRQPHLAPDLPVQGGLLLPDVAQVRPPRLLKALTEAVIRQGVRVREHTPVTMITCDHDRVTGVTLGNGETIATPIVINAAGSWAAQLGPAMSRLPVKPIKGTIVLLETSMPPTRELLDSSQGALYPRPDNKVLLGATLVRCGV</sequence>
<feature type="domain" description="FAD dependent oxidoreductase" evidence="3">
    <location>
        <begin position="26"/>
        <end position="288"/>
    </location>
</feature>
<dbReference type="InterPro" id="IPR006076">
    <property type="entry name" value="FAD-dep_OxRdtase"/>
</dbReference>
<dbReference type="InterPro" id="IPR036188">
    <property type="entry name" value="FAD/NAD-bd_sf"/>
</dbReference>
<keyword evidence="1" id="KW-0560">Oxidoreductase</keyword>
<dbReference type="Gene3D" id="3.50.50.60">
    <property type="entry name" value="FAD/NAD(P)-binding domain"/>
    <property type="match status" value="1"/>
</dbReference>
<keyword evidence="2" id="KW-0812">Transmembrane</keyword>
<evidence type="ECO:0000256" key="2">
    <source>
        <dbReference type="SAM" id="Phobius"/>
    </source>
</evidence>
<keyword evidence="2" id="KW-0472">Membrane</keyword>
<gene>
    <name evidence="4" type="ORF">ETSY1_28480</name>
</gene>
<dbReference type="PANTHER" id="PTHR13847">
    <property type="entry name" value="SARCOSINE DEHYDROGENASE-RELATED"/>
    <property type="match status" value="1"/>
</dbReference>
<dbReference type="SUPFAM" id="SSF51905">
    <property type="entry name" value="FAD/NAD(P)-binding domain"/>
    <property type="match status" value="1"/>
</dbReference>